<dbReference type="GO" id="GO:0009055">
    <property type="term" value="F:electron transfer activity"/>
    <property type="evidence" value="ECO:0007669"/>
    <property type="project" value="InterPro"/>
</dbReference>
<dbReference type="PANTHER" id="PTHR21294:SF17">
    <property type="entry name" value="PROTEIN FIXA"/>
    <property type="match status" value="1"/>
</dbReference>
<dbReference type="AlphaFoldDB" id="A0A075GAK6"/>
<dbReference type="PIRSF" id="PIRSF000090">
    <property type="entry name" value="Beta-ETF"/>
    <property type="match status" value="1"/>
</dbReference>
<protein>
    <submittedName>
        <fullName evidence="2">Electron transfer flavoprotein beta subunit (FixA, etfB)</fullName>
    </submittedName>
</protein>
<proteinExistence type="predicted"/>
<reference evidence="2" key="1">
    <citation type="journal article" date="2014" name="Genome Biol. Evol.">
        <title>Pangenome evidence for extensive interdomain horizontal transfer affecting lineage core and shell genes in uncultured planktonic thaumarchaeota and euryarchaeota.</title>
        <authorList>
            <person name="Deschamps P."/>
            <person name="Zivanovic Y."/>
            <person name="Moreira D."/>
            <person name="Rodriguez-Valera F."/>
            <person name="Lopez-Garcia P."/>
        </authorList>
    </citation>
    <scope>NUCLEOTIDE SEQUENCE</scope>
</reference>
<dbReference type="PANTHER" id="PTHR21294">
    <property type="entry name" value="ELECTRON TRANSFER FLAVOPROTEIN BETA-SUBUNIT"/>
    <property type="match status" value="1"/>
</dbReference>
<evidence type="ECO:0000259" key="1">
    <source>
        <dbReference type="SMART" id="SM00893"/>
    </source>
</evidence>
<dbReference type="EMBL" id="KF900589">
    <property type="protein sequence ID" value="AIF00385.1"/>
    <property type="molecule type" value="Genomic_DNA"/>
</dbReference>
<dbReference type="InterPro" id="IPR014730">
    <property type="entry name" value="ETF_a/b_N"/>
</dbReference>
<feature type="domain" description="Electron transfer flavoprotein alpha/beta-subunit N-terminal" evidence="1">
    <location>
        <begin position="26"/>
        <end position="238"/>
    </location>
</feature>
<evidence type="ECO:0000313" key="2">
    <source>
        <dbReference type="EMBL" id="AIF00385.1"/>
    </source>
</evidence>
<dbReference type="InterPro" id="IPR014729">
    <property type="entry name" value="Rossmann-like_a/b/a_fold"/>
</dbReference>
<dbReference type="Gene3D" id="3.40.50.620">
    <property type="entry name" value="HUPs"/>
    <property type="match status" value="1"/>
</dbReference>
<gene>
    <name evidence="2" type="primary">etfB</name>
    <name evidence="2" type="synonym">fixA</name>
</gene>
<dbReference type="InterPro" id="IPR012255">
    <property type="entry name" value="ETF_b"/>
</dbReference>
<dbReference type="Pfam" id="PF01012">
    <property type="entry name" value="ETF"/>
    <property type="match status" value="1"/>
</dbReference>
<organism evidence="2">
    <name type="scientific">uncultured marine thaumarchaeote KM3_130_H01</name>
    <dbReference type="NCBI Taxonomy" id="1456001"/>
    <lineage>
        <taxon>Archaea</taxon>
        <taxon>Nitrososphaerota</taxon>
        <taxon>environmental samples</taxon>
    </lineage>
</organism>
<name>A0A075GAK6_9ARCH</name>
<dbReference type="SMART" id="SM00893">
    <property type="entry name" value="ETF"/>
    <property type="match status" value="1"/>
</dbReference>
<dbReference type="SUPFAM" id="SSF52402">
    <property type="entry name" value="Adenine nucleotide alpha hydrolases-like"/>
    <property type="match status" value="1"/>
</dbReference>
<sequence length="293" mass="32060">MEQLNLAVIVKLEPDFSEGNVSYKPDGTLNRNETKSTLGPHSGIAAKAAFYAKVKYGAKISVCSMGPPFAELALEQAQQTCDADVLHLYSDRIFAGADTLATAETLRTGITDKMQGKMDIVFSGHRASDGETGQTGPQTAWKLGFTFLGNVISYDVNLEKRTVVAKCLLTLNGVPNVIEEIEAPLPVFISIDPSYKSNYTTVSQRIAFEKYQKEAYERAKNYKQYLKVFNIDELGVDKALVGLAGSPTIVYQVERIPKGKATRQAEVLDGSNPEHIRKAVAKMKEALSAMVIK</sequence>
<accession>A0A075GAK6</accession>